<feature type="compositionally biased region" description="Polar residues" evidence="1">
    <location>
        <begin position="46"/>
        <end position="60"/>
    </location>
</feature>
<evidence type="ECO:0000313" key="3">
    <source>
        <dbReference type="Proteomes" id="UP001141806"/>
    </source>
</evidence>
<dbReference type="Proteomes" id="UP001141806">
    <property type="component" value="Unassembled WGS sequence"/>
</dbReference>
<comment type="caution">
    <text evidence="2">The sequence shown here is derived from an EMBL/GenBank/DDBJ whole genome shotgun (WGS) entry which is preliminary data.</text>
</comment>
<accession>A0A9Q0GR11</accession>
<evidence type="ECO:0000256" key="1">
    <source>
        <dbReference type="SAM" id="MobiDB-lite"/>
    </source>
</evidence>
<protein>
    <submittedName>
        <fullName evidence="2">Uncharacterized protein</fullName>
    </submittedName>
</protein>
<gene>
    <name evidence="2" type="ORF">NE237_028792</name>
</gene>
<evidence type="ECO:0000313" key="2">
    <source>
        <dbReference type="EMBL" id="KAJ4951960.1"/>
    </source>
</evidence>
<proteinExistence type="predicted"/>
<feature type="region of interest" description="Disordered" evidence="1">
    <location>
        <begin position="39"/>
        <end position="60"/>
    </location>
</feature>
<organism evidence="2 3">
    <name type="scientific">Protea cynaroides</name>
    <dbReference type="NCBI Taxonomy" id="273540"/>
    <lineage>
        <taxon>Eukaryota</taxon>
        <taxon>Viridiplantae</taxon>
        <taxon>Streptophyta</taxon>
        <taxon>Embryophyta</taxon>
        <taxon>Tracheophyta</taxon>
        <taxon>Spermatophyta</taxon>
        <taxon>Magnoliopsida</taxon>
        <taxon>Proteales</taxon>
        <taxon>Proteaceae</taxon>
        <taxon>Protea</taxon>
    </lineage>
</organism>
<name>A0A9Q0GR11_9MAGN</name>
<reference evidence="2" key="1">
    <citation type="journal article" date="2023" name="Plant J.">
        <title>The genome of the king protea, Protea cynaroides.</title>
        <authorList>
            <person name="Chang J."/>
            <person name="Duong T.A."/>
            <person name="Schoeman C."/>
            <person name="Ma X."/>
            <person name="Roodt D."/>
            <person name="Barker N."/>
            <person name="Li Z."/>
            <person name="Van de Peer Y."/>
            <person name="Mizrachi E."/>
        </authorList>
    </citation>
    <scope>NUCLEOTIDE SEQUENCE</scope>
    <source>
        <tissue evidence="2">Young leaves</tissue>
    </source>
</reference>
<keyword evidence="3" id="KW-1185">Reference proteome</keyword>
<dbReference type="AlphaFoldDB" id="A0A9Q0GR11"/>
<sequence length="212" mass="23350">MLTQEESLELSVARVEIALTVAVKLLQDARHLQLNLRGQKDPATAATPQDKSLSMQKTTNPAFNPVLCPPGSKPSTLAGSGKDASVGVEAPPVRTCLTLKWKIVDTDHALQNAPVAREFLRFWYLPKDMKLFKSLSLGDLCYTHFGTLMTELTLAQQIWDDVEKLVGTKKALKASAAQAAQSWDKALVVKKEIKAPLEALRGRDYRGHTEED</sequence>
<dbReference type="EMBL" id="JAMYWD010000012">
    <property type="protein sequence ID" value="KAJ4951960.1"/>
    <property type="molecule type" value="Genomic_DNA"/>
</dbReference>